<dbReference type="InterPro" id="IPR058624">
    <property type="entry name" value="MdtA-like_HH"/>
</dbReference>
<dbReference type="InterPro" id="IPR058625">
    <property type="entry name" value="MdtA-like_BSH"/>
</dbReference>
<evidence type="ECO:0000259" key="2">
    <source>
        <dbReference type="Pfam" id="PF25876"/>
    </source>
</evidence>
<dbReference type="InterPro" id="IPR058792">
    <property type="entry name" value="Beta-barrel_RND_2"/>
</dbReference>
<evidence type="ECO:0000259" key="5">
    <source>
        <dbReference type="Pfam" id="PF25989"/>
    </source>
</evidence>
<dbReference type="Gene3D" id="2.40.50.100">
    <property type="match status" value="1"/>
</dbReference>
<evidence type="ECO:0000256" key="1">
    <source>
        <dbReference type="ARBA" id="ARBA00009477"/>
    </source>
</evidence>
<dbReference type="AlphaFoldDB" id="A0A1G9R573"/>
<dbReference type="Gene3D" id="2.40.420.20">
    <property type="match status" value="1"/>
</dbReference>
<dbReference type="GO" id="GO:1990281">
    <property type="term" value="C:efflux pump complex"/>
    <property type="evidence" value="ECO:0007669"/>
    <property type="project" value="TreeGrafter"/>
</dbReference>
<dbReference type="Pfam" id="PF25876">
    <property type="entry name" value="HH_MFP_RND"/>
    <property type="match status" value="1"/>
</dbReference>
<dbReference type="Pfam" id="PF25989">
    <property type="entry name" value="YknX_C"/>
    <property type="match status" value="1"/>
</dbReference>
<dbReference type="EMBL" id="FNGU01000004">
    <property type="protein sequence ID" value="SDM18388.1"/>
    <property type="molecule type" value="Genomic_DNA"/>
</dbReference>
<reference evidence="6 7" key="1">
    <citation type="submission" date="2016-10" db="EMBL/GenBank/DDBJ databases">
        <authorList>
            <person name="de Groot N.N."/>
        </authorList>
    </citation>
    <scope>NUCLEOTIDE SEQUENCE [LARGE SCALE GENOMIC DNA]</scope>
    <source>
        <strain evidence="6 7">DSM 17813</strain>
    </source>
</reference>
<dbReference type="Pfam" id="PF25954">
    <property type="entry name" value="Beta-barrel_RND_2"/>
    <property type="match status" value="1"/>
</dbReference>
<dbReference type="PROSITE" id="PS51257">
    <property type="entry name" value="PROKAR_LIPOPROTEIN"/>
    <property type="match status" value="1"/>
</dbReference>
<gene>
    <name evidence="6" type="ORF">SAMN05660860_02028</name>
</gene>
<dbReference type="SUPFAM" id="SSF111369">
    <property type="entry name" value="HlyD-like secretion proteins"/>
    <property type="match status" value="1"/>
</dbReference>
<dbReference type="PANTHER" id="PTHR30469">
    <property type="entry name" value="MULTIDRUG RESISTANCE PROTEIN MDTA"/>
    <property type="match status" value="1"/>
</dbReference>
<organism evidence="6 7">
    <name type="scientific">Geoalkalibacter ferrihydriticus</name>
    <dbReference type="NCBI Taxonomy" id="392333"/>
    <lineage>
        <taxon>Bacteria</taxon>
        <taxon>Pseudomonadati</taxon>
        <taxon>Thermodesulfobacteriota</taxon>
        <taxon>Desulfuromonadia</taxon>
        <taxon>Desulfuromonadales</taxon>
        <taxon>Geoalkalibacteraceae</taxon>
        <taxon>Geoalkalibacter</taxon>
    </lineage>
</organism>
<comment type="similarity">
    <text evidence="1">Belongs to the membrane fusion protein (MFP) (TC 8.A.1) family.</text>
</comment>
<dbReference type="Proteomes" id="UP000182146">
    <property type="component" value="Unassembled WGS sequence"/>
</dbReference>
<dbReference type="Pfam" id="PF25917">
    <property type="entry name" value="BSH_RND"/>
    <property type="match status" value="1"/>
</dbReference>
<dbReference type="InterPro" id="IPR058637">
    <property type="entry name" value="YknX-like_C"/>
</dbReference>
<dbReference type="GO" id="GO:0015562">
    <property type="term" value="F:efflux transmembrane transporter activity"/>
    <property type="evidence" value="ECO:0007669"/>
    <property type="project" value="TreeGrafter"/>
</dbReference>
<dbReference type="STRING" id="392333.SAMN05660860_02028"/>
<dbReference type="NCBIfam" id="TIGR01730">
    <property type="entry name" value="RND_mfp"/>
    <property type="match status" value="1"/>
</dbReference>
<dbReference type="PANTHER" id="PTHR30469:SF15">
    <property type="entry name" value="HLYD FAMILY OF SECRETION PROTEINS"/>
    <property type="match status" value="1"/>
</dbReference>
<dbReference type="Gene3D" id="1.10.287.470">
    <property type="entry name" value="Helix hairpin bin"/>
    <property type="match status" value="1"/>
</dbReference>
<feature type="domain" description="YknX-like C-terminal permuted SH3-like" evidence="5">
    <location>
        <begin position="286"/>
        <end position="352"/>
    </location>
</feature>
<evidence type="ECO:0000259" key="3">
    <source>
        <dbReference type="Pfam" id="PF25917"/>
    </source>
</evidence>
<proteinExistence type="inferred from homology"/>
<evidence type="ECO:0000259" key="4">
    <source>
        <dbReference type="Pfam" id="PF25954"/>
    </source>
</evidence>
<evidence type="ECO:0000313" key="7">
    <source>
        <dbReference type="Proteomes" id="UP000182146"/>
    </source>
</evidence>
<dbReference type="InterPro" id="IPR006143">
    <property type="entry name" value="RND_pump_MFP"/>
</dbReference>
<dbReference type="Gene3D" id="2.40.30.170">
    <property type="match status" value="1"/>
</dbReference>
<feature type="domain" description="CusB-like beta-barrel" evidence="4">
    <location>
        <begin position="204"/>
        <end position="279"/>
    </location>
</feature>
<evidence type="ECO:0000313" key="6">
    <source>
        <dbReference type="EMBL" id="SDM18388.1"/>
    </source>
</evidence>
<accession>A0A1G9R573</accession>
<feature type="domain" description="Multidrug resistance protein MdtA-like alpha-helical hairpin" evidence="2">
    <location>
        <begin position="106"/>
        <end position="163"/>
    </location>
</feature>
<name>A0A1G9R573_9BACT</name>
<feature type="domain" description="Multidrug resistance protein MdtA-like barrel-sandwich hybrid" evidence="3">
    <location>
        <begin position="87"/>
        <end position="195"/>
    </location>
</feature>
<protein>
    <submittedName>
        <fullName evidence="6">Membrane fusion protein, multidrug efflux system</fullName>
    </submittedName>
</protein>
<sequence>MRIIRIGLAPLWAIVLAAWVLGGCGRESTAETDTGQGPQVRVVSVAVETLKSTNLSETFTLPATLEAWEDLLLAAEIAGPVRYVGPREGDRVRKGDVILRIDPEAREADLDRARAEFEVQQSHFARMSRLVDEQIISPQEFEEARRNIEVARAALRSAEVALAKSVLVSPLDGIIDRLHVDRGEFVSEGTPVAELVQVDRLQAVVEVPEKDVHFLQVGDRVEVVAARLVGEGGPVRSGELFYLAFKADPTTRTYRAKVVVDNADGSLRPGMILRVRFLRQAFPEAVAVPLYALVERDGKTLAYVEEQGVARRRFLTTGSIIGDRVVIQDGLVAGERLIVRGQQLLEDGTAVTTGNH</sequence>